<gene>
    <name evidence="1" type="ORF">AN481_06645</name>
</gene>
<protein>
    <submittedName>
        <fullName evidence="1">Uncharacterized protein</fullName>
    </submittedName>
</protein>
<evidence type="ECO:0000313" key="1">
    <source>
        <dbReference type="EMBL" id="OBQ26159.1"/>
    </source>
</evidence>
<sequence>MNTEVLHFFQESHKQDLETITQILADITNRNPEEIKPYLDRILTQLVEPQQERPINETATPEKRIAAFQAWVESHRNLNLPTLSDEAISRESIYGDRG</sequence>
<dbReference type="Proteomes" id="UP000092382">
    <property type="component" value="Unassembled WGS sequence"/>
</dbReference>
<dbReference type="STRING" id="1803587.GCA_001593825_03791"/>
<proteinExistence type="predicted"/>
<dbReference type="EMBL" id="LJOY01000015">
    <property type="protein sequence ID" value="OBQ26159.1"/>
    <property type="molecule type" value="Genomic_DNA"/>
</dbReference>
<dbReference type="PATRIC" id="fig|1710894.3.peg.2860"/>
<accession>A0A1B7VZ03</accession>
<evidence type="ECO:0000313" key="2">
    <source>
        <dbReference type="Proteomes" id="UP000092382"/>
    </source>
</evidence>
<comment type="caution">
    <text evidence="1">The sequence shown here is derived from an EMBL/GenBank/DDBJ whole genome shotgun (WGS) entry which is preliminary data.</text>
</comment>
<organism evidence="1 2">
    <name type="scientific">Aphanizomenon flos-aquae LD13</name>
    <dbReference type="NCBI Taxonomy" id="1710894"/>
    <lineage>
        <taxon>Bacteria</taxon>
        <taxon>Bacillati</taxon>
        <taxon>Cyanobacteriota</taxon>
        <taxon>Cyanophyceae</taxon>
        <taxon>Nostocales</taxon>
        <taxon>Aphanizomenonaceae</taxon>
        <taxon>Aphanizomenon</taxon>
    </lineage>
</organism>
<dbReference type="AlphaFoldDB" id="A0A1B7VZ03"/>
<name>A0A1B7VZ03_APHFL</name>
<reference evidence="1 2" key="1">
    <citation type="submission" date="2015-09" db="EMBL/GenBank/DDBJ databases">
        <title>Whole genome shotgun sequence assembly of Aphanizomenon flos-aquae UKL13.</title>
        <authorList>
            <person name="Driscoll C."/>
        </authorList>
    </citation>
    <scope>NUCLEOTIDE SEQUENCE [LARGE SCALE GENOMIC DNA]</scope>
    <source>
        <strain evidence="1">MDT13</strain>
    </source>
</reference>